<dbReference type="RefSeq" id="WP_160628821.1">
    <property type="nucleotide sequence ID" value="NZ_CP047593.1"/>
</dbReference>
<evidence type="ECO:0000313" key="2">
    <source>
        <dbReference type="Proteomes" id="UP000464954"/>
    </source>
</evidence>
<keyword evidence="2" id="KW-1185">Reference proteome</keyword>
<dbReference type="AlphaFoldDB" id="A0A6P1M476"/>
<evidence type="ECO:0000313" key="1">
    <source>
        <dbReference type="EMBL" id="QHI69639.1"/>
    </source>
</evidence>
<name>A0A6P1M476_9BACT</name>
<dbReference type="EMBL" id="CP047593">
    <property type="protein sequence ID" value="QHI69639.1"/>
    <property type="molecule type" value="Genomic_DNA"/>
</dbReference>
<gene>
    <name evidence="1" type="ORF">GT409_09270</name>
</gene>
<organism evidence="1 2">
    <name type="scientific">Tichowtungia aerotolerans</name>
    <dbReference type="NCBI Taxonomy" id="2697043"/>
    <lineage>
        <taxon>Bacteria</taxon>
        <taxon>Pseudomonadati</taxon>
        <taxon>Kiritimatiellota</taxon>
        <taxon>Tichowtungiia</taxon>
        <taxon>Tichowtungiales</taxon>
        <taxon>Tichowtungiaceae</taxon>
        <taxon>Tichowtungia</taxon>
    </lineage>
</organism>
<dbReference type="Proteomes" id="UP000464954">
    <property type="component" value="Chromosome"/>
</dbReference>
<sequence>MAYDEVVREVRSLLQGHIRAMPGCEQVVDDEGWIVKEPVTLPDDPDAGLIVQDPPCFLDRLQIPGYSEA</sequence>
<protein>
    <submittedName>
        <fullName evidence="1">Uncharacterized protein</fullName>
    </submittedName>
</protein>
<proteinExistence type="predicted"/>
<accession>A0A6P1M476</accession>
<dbReference type="KEGG" id="taer:GT409_09270"/>
<reference evidence="1 2" key="1">
    <citation type="submission" date="2020-01" db="EMBL/GenBank/DDBJ databases">
        <title>Ponticoccus aerotolerans gen. nov., sp. nov., an anaerobic bacterium and proposal of Ponticoccusceae fam. nov., Ponticoccusles ord. nov. and Ponticoccuse classis nov. in the phylum Kiritimatiellaeota.</title>
        <authorList>
            <person name="Zhou L.Y."/>
            <person name="Du Z.J."/>
        </authorList>
    </citation>
    <scope>NUCLEOTIDE SEQUENCE [LARGE SCALE GENOMIC DNA]</scope>
    <source>
        <strain evidence="1 2">S-5007</strain>
    </source>
</reference>